<keyword evidence="2" id="KW-1185">Reference proteome</keyword>
<name>A0A9X1S5U6_9MICO</name>
<dbReference type="AlphaFoldDB" id="A0A9X1S5U6"/>
<comment type="caution">
    <text evidence="1">The sequence shown here is derived from an EMBL/GenBank/DDBJ whole genome shotgun (WGS) entry which is preliminary data.</text>
</comment>
<evidence type="ECO:0000313" key="1">
    <source>
        <dbReference type="EMBL" id="MCC2034215.1"/>
    </source>
</evidence>
<reference evidence="1" key="1">
    <citation type="submission" date="2021-04" db="EMBL/GenBank/DDBJ databases">
        <title>Microbacterium tenobrionis sp. nov. and Microbacterium allomyrinae sp. nov., isolated from larvae of Tenobrio molitor and Allomyrina dichotoma, respectively.</title>
        <authorList>
            <person name="Lee S.D."/>
        </authorList>
    </citation>
    <scope>NUCLEOTIDE SEQUENCE</scope>
    <source>
        <strain evidence="1">BWT-G7</strain>
    </source>
</reference>
<gene>
    <name evidence="1" type="ORF">KEC57_18715</name>
</gene>
<dbReference type="RefSeq" id="WP_229386215.1">
    <property type="nucleotide sequence ID" value="NZ_JAGTTN010000012.1"/>
</dbReference>
<evidence type="ECO:0000313" key="2">
    <source>
        <dbReference type="Proteomes" id="UP001139354"/>
    </source>
</evidence>
<dbReference type="EMBL" id="JAGTTN010000012">
    <property type="protein sequence ID" value="MCC2034215.1"/>
    <property type="molecule type" value="Genomic_DNA"/>
</dbReference>
<accession>A0A9X1S5U6</accession>
<protein>
    <submittedName>
        <fullName evidence="1">Uncharacterized protein</fullName>
    </submittedName>
</protein>
<organism evidence="1 2">
    <name type="scientific">Microbacterium allomyrinae</name>
    <dbReference type="NCBI Taxonomy" id="2830666"/>
    <lineage>
        <taxon>Bacteria</taxon>
        <taxon>Bacillati</taxon>
        <taxon>Actinomycetota</taxon>
        <taxon>Actinomycetes</taxon>
        <taxon>Micrococcales</taxon>
        <taxon>Microbacteriaceae</taxon>
        <taxon>Microbacterium</taxon>
    </lineage>
</organism>
<proteinExistence type="predicted"/>
<dbReference type="Proteomes" id="UP001139354">
    <property type="component" value="Unassembled WGS sequence"/>
</dbReference>
<sequence length="111" mass="11545">MPNDHETAIELPGLELHPDGQQSVSAMRGAVIATIAALEKEGLLEPRHVAMCQLALEMADSVAAGRRSGRASAAAMAAAQLRETLMALPAPVAGDVKARFEDFVDKLVAAG</sequence>